<dbReference type="EMBL" id="JACHHX010000011">
    <property type="protein sequence ID" value="MBB5015810.1"/>
    <property type="molecule type" value="Genomic_DNA"/>
</dbReference>
<dbReference type="Proteomes" id="UP000519004">
    <property type="component" value="Unassembled WGS sequence"/>
</dbReference>
<organism evidence="1 2">
    <name type="scientific">Rehaibacterium terrae</name>
    <dbReference type="NCBI Taxonomy" id="1341696"/>
    <lineage>
        <taxon>Bacteria</taxon>
        <taxon>Pseudomonadati</taxon>
        <taxon>Pseudomonadota</taxon>
        <taxon>Gammaproteobacteria</taxon>
        <taxon>Lysobacterales</taxon>
        <taxon>Lysobacteraceae</taxon>
        <taxon>Rehaibacterium</taxon>
    </lineage>
</organism>
<proteinExistence type="predicted"/>
<evidence type="ECO:0000313" key="2">
    <source>
        <dbReference type="Proteomes" id="UP000519004"/>
    </source>
</evidence>
<keyword evidence="2" id="KW-1185">Reference proteome</keyword>
<reference evidence="1 2" key="1">
    <citation type="submission" date="2020-08" db="EMBL/GenBank/DDBJ databases">
        <title>Genomic Encyclopedia of Type Strains, Phase IV (KMG-IV): sequencing the most valuable type-strain genomes for metagenomic binning, comparative biology and taxonomic classification.</title>
        <authorList>
            <person name="Goeker M."/>
        </authorList>
    </citation>
    <scope>NUCLEOTIDE SEQUENCE [LARGE SCALE GENOMIC DNA]</scope>
    <source>
        <strain evidence="1 2">DSM 25897</strain>
    </source>
</reference>
<sequence length="238" mass="25756">MNTFHRFAPGFVLAWCVIASSGCGPSPEERRAAAQAAAAQRAEAEAAEQWRLYEQNREDGNIELAAAYAELIVARYPATEAARALVPIIDEVRQQAAEAREARRLASLWRYQTAPMAGGIQKTAVIHSSDGGQPNIRLVLRQHSEWGLSTFLLPDADVFDCRRCQVGIAFDAAAPRRFAATKAADPQNPALFIDDKAAFLAALAKAKTMRIEVPVKGGTRTLTFEVGGYAPARFEAGG</sequence>
<name>A0A7W8DEN0_9GAMM</name>
<evidence type="ECO:0000313" key="1">
    <source>
        <dbReference type="EMBL" id="MBB5015810.1"/>
    </source>
</evidence>
<dbReference type="RefSeq" id="WP_183948486.1">
    <property type="nucleotide sequence ID" value="NZ_JACHHX010000011.1"/>
</dbReference>
<accession>A0A7W8DEN0</accession>
<gene>
    <name evidence="1" type="ORF">HNQ58_001720</name>
</gene>
<protein>
    <recommendedName>
        <fullName evidence="3">Lipoprotein</fullName>
    </recommendedName>
</protein>
<evidence type="ECO:0008006" key="3">
    <source>
        <dbReference type="Google" id="ProtNLM"/>
    </source>
</evidence>
<dbReference type="AlphaFoldDB" id="A0A7W8DEN0"/>
<dbReference type="PROSITE" id="PS51257">
    <property type="entry name" value="PROKAR_LIPOPROTEIN"/>
    <property type="match status" value="1"/>
</dbReference>
<comment type="caution">
    <text evidence="1">The sequence shown here is derived from an EMBL/GenBank/DDBJ whole genome shotgun (WGS) entry which is preliminary data.</text>
</comment>